<keyword evidence="2" id="KW-1185">Reference proteome</keyword>
<evidence type="ECO:0000313" key="1">
    <source>
        <dbReference type="EMBL" id="MFA9480386.1"/>
    </source>
</evidence>
<accession>A0ABV4UBU2</accession>
<comment type="caution">
    <text evidence="1">The sequence shown here is derived from an EMBL/GenBank/DDBJ whole genome shotgun (WGS) entry which is preliminary data.</text>
</comment>
<dbReference type="EMBL" id="JBGUBD010000020">
    <property type="protein sequence ID" value="MFA9480386.1"/>
    <property type="molecule type" value="Genomic_DNA"/>
</dbReference>
<proteinExistence type="predicted"/>
<sequence>MTYPKAVEHADDLPRPHWDRLADWLDRHVPAHGTRWPATG</sequence>
<name>A0ABV4UBU2_9BACT</name>
<reference evidence="1 2" key="1">
    <citation type="submission" date="2024-08" db="EMBL/GenBank/DDBJ databases">
        <title>Whole-genome sequencing of halo(alkali)philic microorganisms from hypersaline lakes.</title>
        <authorList>
            <person name="Sorokin D.Y."/>
            <person name="Merkel A.Y."/>
            <person name="Messina E."/>
            <person name="Yakimov M."/>
        </authorList>
    </citation>
    <scope>NUCLEOTIDE SEQUENCE [LARGE SCALE GENOMIC DNA]</scope>
    <source>
        <strain evidence="1 2">AB-hyl4</strain>
    </source>
</reference>
<dbReference type="Proteomes" id="UP001575105">
    <property type="component" value="Unassembled WGS sequence"/>
</dbReference>
<protein>
    <submittedName>
        <fullName evidence="1">Uncharacterized protein</fullName>
    </submittedName>
</protein>
<evidence type="ECO:0000313" key="2">
    <source>
        <dbReference type="Proteomes" id="UP001575105"/>
    </source>
</evidence>
<organism evidence="1 2">
    <name type="scientific">Natronomicrosphaera hydrolytica</name>
    <dbReference type="NCBI Taxonomy" id="3242702"/>
    <lineage>
        <taxon>Bacteria</taxon>
        <taxon>Pseudomonadati</taxon>
        <taxon>Planctomycetota</taxon>
        <taxon>Phycisphaerae</taxon>
        <taxon>Phycisphaerales</taxon>
        <taxon>Phycisphaeraceae</taxon>
        <taxon>Natronomicrosphaera</taxon>
    </lineage>
</organism>
<dbReference type="RefSeq" id="WP_425347307.1">
    <property type="nucleotide sequence ID" value="NZ_JBGUBD010000020.1"/>
</dbReference>
<gene>
    <name evidence="1" type="ORF">ACERK3_19110</name>
</gene>